<organism evidence="2 3">
    <name type="scientific">Paraphaeosphaeria sporulosa</name>
    <dbReference type="NCBI Taxonomy" id="1460663"/>
    <lineage>
        <taxon>Eukaryota</taxon>
        <taxon>Fungi</taxon>
        <taxon>Dikarya</taxon>
        <taxon>Ascomycota</taxon>
        <taxon>Pezizomycotina</taxon>
        <taxon>Dothideomycetes</taxon>
        <taxon>Pleosporomycetidae</taxon>
        <taxon>Pleosporales</taxon>
        <taxon>Massarineae</taxon>
        <taxon>Didymosphaeriaceae</taxon>
        <taxon>Paraphaeosphaeria</taxon>
    </lineage>
</organism>
<dbReference type="RefSeq" id="XP_018032807.1">
    <property type="nucleotide sequence ID" value="XM_018173384.1"/>
</dbReference>
<keyword evidence="3" id="KW-1185">Reference proteome</keyword>
<feature type="region of interest" description="Disordered" evidence="1">
    <location>
        <begin position="1"/>
        <end position="23"/>
    </location>
</feature>
<evidence type="ECO:0000313" key="3">
    <source>
        <dbReference type="Proteomes" id="UP000077069"/>
    </source>
</evidence>
<sequence>MLYARKTTQPHSRPTQSQDRNAHRALVRDPQLLYPAPRSQLWDVYPHIVSHHQRPSLLTACLLCTSRREPHRKHDPRVKPSPPSSKRQFHAPYPQPTRNGPRTHAGDSRPAPLRASQRCPLPESMSWDAGFLCVTGGARQEPHVGSEPQRPGYGREAPMQGLDVALTGCVGIVHAARWSGVLCVGPENRSRGAVQTASWDCAVRSWKPSARQRRAPRCDLDARHLIR</sequence>
<dbReference type="Proteomes" id="UP000077069">
    <property type="component" value="Unassembled WGS sequence"/>
</dbReference>
<name>A0A177C6E2_9PLEO</name>
<proteinExistence type="predicted"/>
<feature type="compositionally biased region" description="Polar residues" evidence="1">
    <location>
        <begin position="1"/>
        <end position="19"/>
    </location>
</feature>
<feature type="region of interest" description="Disordered" evidence="1">
    <location>
        <begin position="69"/>
        <end position="119"/>
    </location>
</feature>
<evidence type="ECO:0000313" key="2">
    <source>
        <dbReference type="EMBL" id="OAG02442.1"/>
    </source>
</evidence>
<accession>A0A177C6E2</accession>
<reference evidence="2 3" key="1">
    <citation type="submission" date="2016-05" db="EMBL/GenBank/DDBJ databases">
        <title>Comparative analysis of secretome profiles of manganese(II)-oxidizing ascomycete fungi.</title>
        <authorList>
            <consortium name="DOE Joint Genome Institute"/>
            <person name="Zeiner C.A."/>
            <person name="Purvine S.O."/>
            <person name="Zink E.M."/>
            <person name="Wu S."/>
            <person name="Pasa-Tolic L."/>
            <person name="Chaput D.L."/>
            <person name="Haridas S."/>
            <person name="Grigoriev I.V."/>
            <person name="Santelli C.M."/>
            <person name="Hansel C.M."/>
        </authorList>
    </citation>
    <scope>NUCLEOTIDE SEQUENCE [LARGE SCALE GENOMIC DNA]</scope>
    <source>
        <strain evidence="2 3">AP3s5-JAC2a</strain>
    </source>
</reference>
<evidence type="ECO:0000256" key="1">
    <source>
        <dbReference type="SAM" id="MobiDB-lite"/>
    </source>
</evidence>
<dbReference type="AlphaFoldDB" id="A0A177C6E2"/>
<dbReference type="EMBL" id="KV441556">
    <property type="protein sequence ID" value="OAG02442.1"/>
    <property type="molecule type" value="Genomic_DNA"/>
</dbReference>
<dbReference type="GeneID" id="28756870"/>
<protein>
    <submittedName>
        <fullName evidence="2">Uncharacterized protein</fullName>
    </submittedName>
</protein>
<dbReference type="InParanoid" id="A0A177C6E2"/>
<gene>
    <name evidence="2" type="ORF">CC84DRAFT_1021141</name>
</gene>